<feature type="compositionally biased region" description="Pro residues" evidence="1">
    <location>
        <begin position="368"/>
        <end position="385"/>
    </location>
</feature>
<evidence type="ECO:0008006" key="4">
    <source>
        <dbReference type="Google" id="ProtNLM"/>
    </source>
</evidence>
<dbReference type="STRING" id="1231392.OCGS_0097"/>
<evidence type="ECO:0000256" key="1">
    <source>
        <dbReference type="SAM" id="MobiDB-lite"/>
    </source>
</evidence>
<feature type="compositionally biased region" description="Low complexity" evidence="1">
    <location>
        <begin position="547"/>
        <end position="558"/>
    </location>
</feature>
<feature type="compositionally biased region" description="Low complexity" evidence="1">
    <location>
        <begin position="358"/>
        <end position="367"/>
    </location>
</feature>
<dbReference type="RefSeq" id="WP_007425250.1">
    <property type="nucleotide sequence ID" value="NZ_AMGO01000001.1"/>
</dbReference>
<dbReference type="Proteomes" id="UP000006765">
    <property type="component" value="Unassembled WGS sequence"/>
</dbReference>
<evidence type="ECO:0000313" key="3">
    <source>
        <dbReference type="Proteomes" id="UP000006765"/>
    </source>
</evidence>
<evidence type="ECO:0000313" key="2">
    <source>
        <dbReference type="EMBL" id="EKE45871.1"/>
    </source>
</evidence>
<feature type="compositionally biased region" description="Pro residues" evidence="1">
    <location>
        <begin position="317"/>
        <end position="331"/>
    </location>
</feature>
<dbReference type="Gene3D" id="2.30.30.830">
    <property type="match status" value="1"/>
</dbReference>
<dbReference type="OrthoDB" id="7870459at2"/>
<accession>K2GTI1</accession>
<keyword evidence="3" id="KW-1185">Reference proteome</keyword>
<comment type="caution">
    <text evidence="2">The sequence shown here is derived from an EMBL/GenBank/DDBJ whole genome shotgun (WGS) entry which is preliminary data.</text>
</comment>
<dbReference type="Gene3D" id="3.30.420.380">
    <property type="match status" value="1"/>
</dbReference>
<feature type="compositionally biased region" description="Basic residues" evidence="1">
    <location>
        <begin position="495"/>
        <end position="510"/>
    </location>
</feature>
<dbReference type="AlphaFoldDB" id="K2GTI1"/>
<name>K2GTI1_9RHOB</name>
<feature type="compositionally biased region" description="Basic and acidic residues" evidence="1">
    <location>
        <begin position="144"/>
        <end position="153"/>
    </location>
</feature>
<organism evidence="2 3">
    <name type="scientific">Oceaniovalibus guishaninsula JLT2003</name>
    <dbReference type="NCBI Taxonomy" id="1231392"/>
    <lineage>
        <taxon>Bacteria</taxon>
        <taxon>Pseudomonadati</taxon>
        <taxon>Pseudomonadota</taxon>
        <taxon>Alphaproteobacteria</taxon>
        <taxon>Rhodobacterales</taxon>
        <taxon>Roseobacteraceae</taxon>
        <taxon>Oceaniovalibus</taxon>
    </lineage>
</organism>
<feature type="compositionally biased region" description="Low complexity" evidence="1">
    <location>
        <begin position="435"/>
        <end position="448"/>
    </location>
</feature>
<dbReference type="SUPFAM" id="SSF53067">
    <property type="entry name" value="Actin-like ATPase domain"/>
    <property type="match status" value="1"/>
</dbReference>
<reference evidence="2 3" key="1">
    <citation type="journal article" date="2012" name="J. Bacteriol.">
        <title>Draft Genome Sequence of Oceaniovalibus guishaninsula JLT2003T.</title>
        <authorList>
            <person name="Tang K."/>
            <person name="Liu K."/>
            <person name="Jiao N."/>
        </authorList>
    </citation>
    <scope>NUCLEOTIDE SEQUENCE [LARGE SCALE GENOMIC DNA]</scope>
    <source>
        <strain evidence="2 3">JLT2003</strain>
    </source>
</reference>
<dbReference type="PATRIC" id="fig|1231392.3.peg.98"/>
<feature type="region of interest" description="Disordered" evidence="1">
    <location>
        <begin position="358"/>
        <end position="704"/>
    </location>
</feature>
<feature type="compositionally biased region" description="Low complexity" evidence="1">
    <location>
        <begin position="157"/>
        <end position="166"/>
    </location>
</feature>
<feature type="region of interest" description="Disordered" evidence="1">
    <location>
        <begin position="142"/>
        <end position="337"/>
    </location>
</feature>
<dbReference type="EMBL" id="AMGO01000001">
    <property type="protein sequence ID" value="EKE45871.1"/>
    <property type="molecule type" value="Genomic_DNA"/>
</dbReference>
<feature type="compositionally biased region" description="Low complexity" evidence="1">
    <location>
        <begin position="250"/>
        <end position="259"/>
    </location>
</feature>
<sequence>MTQTFFLDLSHEGVRLDLDQDGKTTEIGAVPLDDAHFDTRVEDLRREAEGLAGGPLTTRIVLPQSEILYTAFDAEGADDDARDKAVRAGLEGLTPYTLDDLVFRWQAKEGARVAVAAVARETLAEAEAFAVSHGFAPTAFTAREGGEGFDGRPDFGPTAHATDAATAPPPEPAAPVTRIIDLPDDPPEAAPELDAAKPDGEPPNAEVVGPPPPPVEPADSVKPVGPVGPTKTASPPAAPPKADAKPAEPAPAFASRRAPNPQPPAPRASDTRLSEIASRIALLPDGGAGPLPAGAPKPDTAQSPARPAQPLAAKPPAAKPPAAPAKSPEPPAAVTAAARGIAAATGAIAGAAIAGANASLAADRPAAPRSPAPGPKGPARPPGPKGPDALCRQARTRTRRVACRVRPRCRRGPRPRRGPPSPAPVRSGCNDGFRRTAQPAAPARFAADAGRRRRADRAGAGPWDLGGLQPAGPSTHRQHRADRPRTGGSGDRALRSGRCRRPDRRAATRARRGDAPQGGPAAPAGTFRPPAALAAPESGRLGDLQVAALDPAIDLPDAQRPQSVPADSRPAVPPLPAPAAAPTDAPRQGVTVTEGRPSPLPPAIPDRGAPAPVAAPIETAAIPDIRPLPRPGDPAPADAEVETDAAIAAEAQPPDDTLPDAVASEGGALLTASAPRARPADLAATVGVPGAPDDEELADAEDPALARRAQDAAAAAAEASAMILGELARVPQAQQTFAVANAPAPRDRPQPPAPQRAAPEPARVAAATVAPRVPSSASVSKAATTPNAIKLRQLNLIGVYGSKANRRALVRLPSGRFEKVKVGDRIDGGRVAAISDGQLQYVKSGRSIVLSMPSG</sequence>
<gene>
    <name evidence="2" type="ORF">OCGS_0097</name>
</gene>
<feature type="compositionally biased region" description="Low complexity" evidence="1">
    <location>
        <begin position="281"/>
        <end position="296"/>
    </location>
</feature>
<feature type="compositionally biased region" description="Basic residues" evidence="1">
    <location>
        <begin position="394"/>
        <end position="417"/>
    </location>
</feature>
<protein>
    <recommendedName>
        <fullName evidence="4">Translation initiation factor 2</fullName>
    </recommendedName>
</protein>
<feature type="region of interest" description="Disordered" evidence="1">
    <location>
        <begin position="740"/>
        <end position="760"/>
    </location>
</feature>
<dbReference type="InterPro" id="IPR043129">
    <property type="entry name" value="ATPase_NBD"/>
</dbReference>
<proteinExistence type="predicted"/>
<feature type="compositionally biased region" description="Low complexity" evidence="1">
    <location>
        <begin position="304"/>
        <end position="316"/>
    </location>
</feature>
<feature type="compositionally biased region" description="Acidic residues" evidence="1">
    <location>
        <begin position="692"/>
        <end position="702"/>
    </location>
</feature>
<feature type="compositionally biased region" description="Low complexity" evidence="1">
    <location>
        <begin position="515"/>
        <end position="525"/>
    </location>
</feature>
<dbReference type="eggNOG" id="ENOG502Z7MY">
    <property type="taxonomic scope" value="Bacteria"/>
</dbReference>